<dbReference type="Proteomes" id="UP001519887">
    <property type="component" value="Unassembled WGS sequence"/>
</dbReference>
<evidence type="ECO:0008006" key="3">
    <source>
        <dbReference type="Google" id="ProtNLM"/>
    </source>
</evidence>
<dbReference type="Gene3D" id="3.40.109.10">
    <property type="entry name" value="NADH Oxidase"/>
    <property type="match status" value="1"/>
</dbReference>
<evidence type="ECO:0000313" key="2">
    <source>
        <dbReference type="Proteomes" id="UP001519887"/>
    </source>
</evidence>
<comment type="caution">
    <text evidence="1">The sequence shown here is derived from an EMBL/GenBank/DDBJ whole genome shotgun (WGS) entry which is preliminary data.</text>
</comment>
<organism evidence="1 2">
    <name type="scientific">Paenibacillus sepulcri</name>
    <dbReference type="NCBI Taxonomy" id="359917"/>
    <lineage>
        <taxon>Bacteria</taxon>
        <taxon>Bacillati</taxon>
        <taxon>Bacillota</taxon>
        <taxon>Bacilli</taxon>
        <taxon>Bacillales</taxon>
        <taxon>Paenibacillaceae</taxon>
        <taxon>Paenibacillus</taxon>
    </lineage>
</organism>
<sequence length="61" mass="6748">GFDRQAAREALQIPDNYELHAVIAIGYQGDKNELPEAVRLREVPNGRKPLNEVVFEGKAGS</sequence>
<feature type="non-terminal residue" evidence="1">
    <location>
        <position position="1"/>
    </location>
</feature>
<dbReference type="EMBL" id="JAHZIK010000856">
    <property type="protein sequence ID" value="MBW7457453.1"/>
    <property type="molecule type" value="Genomic_DNA"/>
</dbReference>
<accession>A0ABS7C9A3</accession>
<name>A0ABS7C9A3_9BACL</name>
<evidence type="ECO:0000313" key="1">
    <source>
        <dbReference type="EMBL" id="MBW7457453.1"/>
    </source>
</evidence>
<proteinExistence type="predicted"/>
<reference evidence="1 2" key="1">
    <citation type="submission" date="2021-07" db="EMBL/GenBank/DDBJ databases">
        <title>Paenibacillus radiodurans sp. nov., isolated from the southeastern edge of Tengger Desert.</title>
        <authorList>
            <person name="Zhang G."/>
        </authorList>
    </citation>
    <scope>NUCLEOTIDE SEQUENCE [LARGE SCALE GENOMIC DNA]</scope>
    <source>
        <strain evidence="1 2">CCM 7311</strain>
    </source>
</reference>
<dbReference type="InterPro" id="IPR000415">
    <property type="entry name" value="Nitroreductase-like"/>
</dbReference>
<gene>
    <name evidence="1" type="ORF">K0U00_25760</name>
</gene>
<protein>
    <recommendedName>
        <fullName evidence="3">Nitroreductase</fullName>
    </recommendedName>
</protein>
<keyword evidence="2" id="KW-1185">Reference proteome</keyword>
<dbReference type="SUPFAM" id="SSF55469">
    <property type="entry name" value="FMN-dependent nitroreductase-like"/>
    <property type="match status" value="1"/>
</dbReference>